<dbReference type="PANTHER" id="PTHR16305:SF35">
    <property type="entry name" value="TRANSCRIPTIONAL ACTIVATOR DOMAIN"/>
    <property type="match status" value="1"/>
</dbReference>
<keyword evidence="1" id="KW-0547">Nucleotide-binding</keyword>
<dbReference type="RefSeq" id="WP_084424240.1">
    <property type="nucleotide sequence ID" value="NZ_FWXV01000001.1"/>
</dbReference>
<dbReference type="GO" id="GO:0003677">
    <property type="term" value="F:DNA binding"/>
    <property type="evidence" value="ECO:0007669"/>
    <property type="project" value="InterPro"/>
</dbReference>
<name>A0A1Y5WV94_KIBAR</name>
<dbReference type="GO" id="GO:0005737">
    <property type="term" value="C:cytoplasm"/>
    <property type="evidence" value="ECO:0007669"/>
    <property type="project" value="TreeGrafter"/>
</dbReference>
<dbReference type="PRINTS" id="PR00038">
    <property type="entry name" value="HTHLUXR"/>
</dbReference>
<organism evidence="4 5">
    <name type="scientific">Kibdelosporangium aridum</name>
    <dbReference type="NCBI Taxonomy" id="2030"/>
    <lineage>
        <taxon>Bacteria</taxon>
        <taxon>Bacillati</taxon>
        <taxon>Actinomycetota</taxon>
        <taxon>Actinomycetes</taxon>
        <taxon>Pseudonocardiales</taxon>
        <taxon>Pseudonocardiaceae</taxon>
        <taxon>Kibdelosporangium</taxon>
    </lineage>
</organism>
<dbReference type="Gene3D" id="3.40.50.300">
    <property type="entry name" value="P-loop containing nucleotide triphosphate hydrolases"/>
    <property type="match status" value="1"/>
</dbReference>
<dbReference type="OrthoDB" id="3649961at2"/>
<dbReference type="PANTHER" id="PTHR16305">
    <property type="entry name" value="TESTICULAR SOLUBLE ADENYLYL CYCLASE"/>
    <property type="match status" value="1"/>
</dbReference>
<dbReference type="AlphaFoldDB" id="A0A1Y5WV94"/>
<dbReference type="SUPFAM" id="SSF48452">
    <property type="entry name" value="TPR-like"/>
    <property type="match status" value="1"/>
</dbReference>
<proteinExistence type="predicted"/>
<dbReference type="GO" id="GO:0006355">
    <property type="term" value="P:regulation of DNA-templated transcription"/>
    <property type="evidence" value="ECO:0007669"/>
    <property type="project" value="InterPro"/>
</dbReference>
<dbReference type="Pfam" id="PF13191">
    <property type="entry name" value="AAA_16"/>
    <property type="match status" value="1"/>
</dbReference>
<evidence type="ECO:0000259" key="3">
    <source>
        <dbReference type="PROSITE" id="PS50043"/>
    </source>
</evidence>
<dbReference type="Pfam" id="PF00196">
    <property type="entry name" value="GerE"/>
    <property type="match status" value="1"/>
</dbReference>
<dbReference type="GO" id="GO:0004016">
    <property type="term" value="F:adenylate cyclase activity"/>
    <property type="evidence" value="ECO:0007669"/>
    <property type="project" value="TreeGrafter"/>
</dbReference>
<evidence type="ECO:0000256" key="1">
    <source>
        <dbReference type="ARBA" id="ARBA00022741"/>
    </source>
</evidence>
<protein>
    <submittedName>
        <fullName evidence="4">Regulatory protein, luxR family</fullName>
    </submittedName>
</protein>
<gene>
    <name evidence="4" type="ORF">SAMN05661093_00295</name>
</gene>
<dbReference type="InterPro" id="IPR000792">
    <property type="entry name" value="Tscrpt_reg_LuxR_C"/>
</dbReference>
<dbReference type="Gene3D" id="1.25.40.10">
    <property type="entry name" value="Tetratricopeptide repeat domain"/>
    <property type="match status" value="1"/>
</dbReference>
<evidence type="ECO:0000313" key="4">
    <source>
        <dbReference type="EMBL" id="SMC51016.1"/>
    </source>
</evidence>
<keyword evidence="2" id="KW-0067">ATP-binding</keyword>
<feature type="domain" description="HTH luxR-type" evidence="3">
    <location>
        <begin position="845"/>
        <end position="910"/>
    </location>
</feature>
<dbReference type="Proteomes" id="UP000192674">
    <property type="component" value="Unassembled WGS sequence"/>
</dbReference>
<dbReference type="SUPFAM" id="SSF46894">
    <property type="entry name" value="C-terminal effector domain of the bipartite response regulators"/>
    <property type="match status" value="1"/>
</dbReference>
<dbReference type="SMART" id="SM00421">
    <property type="entry name" value="HTH_LUXR"/>
    <property type="match status" value="1"/>
</dbReference>
<reference evidence="4 5" key="1">
    <citation type="submission" date="2017-04" db="EMBL/GenBank/DDBJ databases">
        <authorList>
            <person name="Afonso C.L."/>
            <person name="Miller P.J."/>
            <person name="Scott M.A."/>
            <person name="Spackman E."/>
            <person name="Goraichik I."/>
            <person name="Dimitrov K.M."/>
            <person name="Suarez D.L."/>
            <person name="Swayne D.E."/>
        </authorList>
    </citation>
    <scope>NUCLEOTIDE SEQUENCE [LARGE SCALE GENOMIC DNA]</scope>
    <source>
        <strain evidence="4 5">DSM 43828</strain>
    </source>
</reference>
<dbReference type="InterPro" id="IPR011990">
    <property type="entry name" value="TPR-like_helical_dom_sf"/>
</dbReference>
<dbReference type="SUPFAM" id="SSF52540">
    <property type="entry name" value="P-loop containing nucleoside triphosphate hydrolases"/>
    <property type="match status" value="1"/>
</dbReference>
<keyword evidence="5" id="KW-1185">Reference proteome</keyword>
<dbReference type="InterPro" id="IPR027417">
    <property type="entry name" value="P-loop_NTPase"/>
</dbReference>
<dbReference type="InterPro" id="IPR041664">
    <property type="entry name" value="AAA_16"/>
</dbReference>
<sequence length="911" mass="96564">MAALIGREREMAAINEVLDEVADGVGRVVALAGEAGVGKSRLAMTLLDMAARRGFRGLRGTACAYQSDLSYAPVVEALRPLIRAAAEPTDLGRLFGGMSTAPALGDAGLERTRLFEAIASLVADAAEQQPVVMLVDDVHWADPSSLDVLHYLGRAAAHTKCLIVFTYRPSEASAAVRAMLVSLRRGGWLVEVPVLPLSPVGVAAMVAELLGDSPPTPVLELLTDKSRGVALFVKELTLALREGGQLFRSAGRWVLGPDAAGAVPTSVVELFEERVDSLDATDRAVLEAVSVCADAATADVLGAVCSAIDLPGSLTRLRTFLIEDVADGEVLYRTVHPLLAEAVYARLTPSARQPYHAAAADAIARRSPVAVSRLAHHVGLAGTAIEPARALETLAAGAEHAVARRAGDEGLQHARAALKLAKRLGRVDLVPQLLTWLAESASFTGRTDEAVAAWWDAAVDATDPHERARCLMRLAQAETDAGQLVEAQDHLIQAADVLGDLDATELRIEIAQIALVLHTRRDELPAVLAEVAELERIGACSGHPKALALARYGRLELTRYGVGTVEESEVDESIAEITALADAELVVTLHLISIGTALGRGEHAAVVRRVALAIERARTANLPMLEVLPTAFCALAQFQAGAWDSALALADRALALGHRFNVSRGISLALAARAMVLLHRGDVAEAESCLAEASANYRDRRLGRLLDVIAAQAALARDDRATAARLAPTTGPYAMPVLHLQVRADLGDDVLDELDKLGFPYAAAVAGWRRGLFTQAADALDSLGLPFDAAACQLDRANVVAATDPDTAIAAATRALAVFDDLDAVAKSAQARRLLRRLGARPKPKDRPAGQLSAREAEVASLVAQGLSNAAVAKQLFLSPRTVTTHLEKIYRRLGLKSRQELARYIRSSNT</sequence>
<dbReference type="EMBL" id="FWXV01000001">
    <property type="protein sequence ID" value="SMC51016.1"/>
    <property type="molecule type" value="Genomic_DNA"/>
</dbReference>
<dbReference type="InterPro" id="IPR016032">
    <property type="entry name" value="Sig_transdc_resp-reg_C-effctor"/>
</dbReference>
<dbReference type="CDD" id="cd06170">
    <property type="entry name" value="LuxR_C_like"/>
    <property type="match status" value="1"/>
</dbReference>
<dbReference type="Gene3D" id="1.10.10.10">
    <property type="entry name" value="Winged helix-like DNA-binding domain superfamily/Winged helix DNA-binding domain"/>
    <property type="match status" value="1"/>
</dbReference>
<evidence type="ECO:0000313" key="5">
    <source>
        <dbReference type="Proteomes" id="UP000192674"/>
    </source>
</evidence>
<dbReference type="InterPro" id="IPR036388">
    <property type="entry name" value="WH-like_DNA-bd_sf"/>
</dbReference>
<dbReference type="PROSITE" id="PS50043">
    <property type="entry name" value="HTH_LUXR_2"/>
    <property type="match status" value="1"/>
</dbReference>
<evidence type="ECO:0000256" key="2">
    <source>
        <dbReference type="ARBA" id="ARBA00022840"/>
    </source>
</evidence>
<accession>A0A1Y5WV94</accession>
<dbReference type="GO" id="GO:0005524">
    <property type="term" value="F:ATP binding"/>
    <property type="evidence" value="ECO:0007669"/>
    <property type="project" value="UniProtKB-KW"/>
</dbReference>